<dbReference type="CDD" id="cd05233">
    <property type="entry name" value="SDR_c"/>
    <property type="match status" value="1"/>
</dbReference>
<dbReference type="SUPFAM" id="SSF51735">
    <property type="entry name" value="NAD(P)-binding Rossmann-fold domains"/>
    <property type="match status" value="1"/>
</dbReference>
<keyword evidence="4" id="KW-1185">Reference proteome</keyword>
<comment type="caution">
    <text evidence="3">The sequence shown here is derived from an EMBL/GenBank/DDBJ whole genome shotgun (WGS) entry which is preliminary data.</text>
</comment>
<accession>A0A2G5KB66</accession>
<gene>
    <name evidence="3" type="ORF">BFP76_14275</name>
</gene>
<dbReference type="PANTHER" id="PTHR43639">
    <property type="entry name" value="OXIDOREDUCTASE, SHORT-CHAIN DEHYDROGENASE/REDUCTASE FAMILY (AFU_ORTHOLOGUE AFUA_5G02870)"/>
    <property type="match status" value="1"/>
</dbReference>
<dbReference type="PRINTS" id="PR00081">
    <property type="entry name" value="GDHRDH"/>
</dbReference>
<keyword evidence="2" id="KW-0560">Oxidoreductase</keyword>
<protein>
    <submittedName>
        <fullName evidence="3">Oxidoreductase</fullName>
    </submittedName>
</protein>
<evidence type="ECO:0000256" key="1">
    <source>
        <dbReference type="ARBA" id="ARBA00006484"/>
    </source>
</evidence>
<proteinExistence type="inferred from homology"/>
<dbReference type="InterPro" id="IPR002347">
    <property type="entry name" value="SDR_fam"/>
</dbReference>
<organism evidence="3 4">
    <name type="scientific">Paramylibacter kogurei</name>
    <dbReference type="NCBI Taxonomy" id="1889778"/>
    <lineage>
        <taxon>Bacteria</taxon>
        <taxon>Pseudomonadati</taxon>
        <taxon>Pseudomonadota</taxon>
        <taxon>Alphaproteobacteria</taxon>
        <taxon>Rhodobacterales</taxon>
        <taxon>Paracoccaceae</taxon>
        <taxon>Paramylibacter</taxon>
    </lineage>
</organism>
<dbReference type="OrthoDB" id="9790146at2"/>
<comment type="similarity">
    <text evidence="1">Belongs to the short-chain dehydrogenases/reductases (SDR) family.</text>
</comment>
<dbReference type="AlphaFoldDB" id="A0A2G5KB66"/>
<dbReference type="RefSeq" id="WP_099591867.1">
    <property type="nucleotide sequence ID" value="NZ_MDGM01000007.1"/>
</dbReference>
<evidence type="ECO:0000313" key="4">
    <source>
        <dbReference type="Proteomes" id="UP000231516"/>
    </source>
</evidence>
<dbReference type="PANTHER" id="PTHR43639:SF1">
    <property type="entry name" value="SHORT-CHAIN DEHYDROGENASE_REDUCTASE FAMILY PROTEIN"/>
    <property type="match status" value="1"/>
</dbReference>
<dbReference type="Pfam" id="PF13561">
    <property type="entry name" value="adh_short_C2"/>
    <property type="match status" value="1"/>
</dbReference>
<dbReference type="FunFam" id="3.40.50.720:FF:000084">
    <property type="entry name" value="Short-chain dehydrogenase reductase"/>
    <property type="match status" value="1"/>
</dbReference>
<dbReference type="Proteomes" id="UP000231516">
    <property type="component" value="Unassembled WGS sequence"/>
</dbReference>
<dbReference type="InterPro" id="IPR036291">
    <property type="entry name" value="NAD(P)-bd_dom_sf"/>
</dbReference>
<evidence type="ECO:0000256" key="2">
    <source>
        <dbReference type="ARBA" id="ARBA00023002"/>
    </source>
</evidence>
<reference evidence="3 4" key="1">
    <citation type="submission" date="2016-08" db="EMBL/GenBank/DDBJ databases">
        <title>Draft genome of Amylibacter sp. strain 4G11.</title>
        <authorList>
            <person name="Wong S.-K."/>
            <person name="Hamasaki K."/>
            <person name="Yoshizawa S."/>
        </authorList>
    </citation>
    <scope>NUCLEOTIDE SEQUENCE [LARGE SCALE GENOMIC DNA]</scope>
    <source>
        <strain evidence="3 4">4G11</strain>
    </source>
</reference>
<dbReference type="Gene3D" id="3.40.50.720">
    <property type="entry name" value="NAD(P)-binding Rossmann-like Domain"/>
    <property type="match status" value="1"/>
</dbReference>
<sequence>MSFSIEGKTAIVTGAANGIGLAIAQLFAKEGAKVMLADMDEEKLTAETETLAANYANVRYFAGDLRAKLTTANLLSATVDAFDRVDILVNASRQVLPSNPLEPKEDSFEAMFQQNVLANLRLSQLIAKRFIQQAEDEDNISDASIGAIVNLTSIAADRTHPELLGYSVACAALNQMTRSLAVSFAQNRIRVNAVAIGSVHSANLDAAMIEDPDLRDAITAATPMHRIAQPSEAAEVAQFLASDSAGFMTGQIVTVDGGRTLIDPVQTAQH</sequence>
<dbReference type="GO" id="GO:0016491">
    <property type="term" value="F:oxidoreductase activity"/>
    <property type="evidence" value="ECO:0007669"/>
    <property type="project" value="UniProtKB-KW"/>
</dbReference>
<name>A0A2G5KB66_9RHOB</name>
<evidence type="ECO:0000313" key="3">
    <source>
        <dbReference type="EMBL" id="PIB26120.1"/>
    </source>
</evidence>
<dbReference type="PRINTS" id="PR00080">
    <property type="entry name" value="SDRFAMILY"/>
</dbReference>
<dbReference type="EMBL" id="MDGM01000007">
    <property type="protein sequence ID" value="PIB26120.1"/>
    <property type="molecule type" value="Genomic_DNA"/>
</dbReference>